<dbReference type="Gene3D" id="1.10.443.10">
    <property type="entry name" value="Intergrase catalytic core"/>
    <property type="match status" value="1"/>
</dbReference>
<dbReference type="EMBL" id="QHJS02000033">
    <property type="protein sequence ID" value="RRO19078.1"/>
    <property type="molecule type" value="Genomic_DNA"/>
</dbReference>
<organism evidence="2 3">
    <name type="scientific">Pectobacterium aquaticum</name>
    <dbReference type="NCBI Taxonomy" id="2204145"/>
    <lineage>
        <taxon>Bacteria</taxon>
        <taxon>Pseudomonadati</taxon>
        <taxon>Pseudomonadota</taxon>
        <taxon>Gammaproteobacteria</taxon>
        <taxon>Enterobacterales</taxon>
        <taxon>Pectobacteriaceae</taxon>
        <taxon>Pectobacterium</taxon>
    </lineage>
</organism>
<name>A0AA93DRV2_9GAMM</name>
<proteinExistence type="predicted"/>
<dbReference type="GO" id="GO:0015074">
    <property type="term" value="P:DNA integration"/>
    <property type="evidence" value="ECO:0007669"/>
    <property type="project" value="InterPro"/>
</dbReference>
<dbReference type="SUPFAM" id="SSF56349">
    <property type="entry name" value="DNA breaking-rejoining enzymes"/>
    <property type="match status" value="1"/>
</dbReference>
<dbReference type="InterPro" id="IPR011010">
    <property type="entry name" value="DNA_brk_join_enz"/>
</dbReference>
<dbReference type="AlphaFoldDB" id="A0AA93DRV2"/>
<reference evidence="2 3" key="1">
    <citation type="submission" date="2018-11" db="EMBL/GenBank/DDBJ databases">
        <title>Draft genome sequences of proposed Pectobacterium aquaticum sp. nov. isolated in France from fresh water.</title>
        <authorList>
            <person name="Pedron J."/>
            <person name="Barny M.A."/>
        </authorList>
    </citation>
    <scope>NUCLEOTIDE SEQUENCE [LARGE SCALE GENOMIC DNA]</scope>
    <source>
        <strain evidence="2 3">A127-S21-F16</strain>
    </source>
</reference>
<dbReference type="InterPro" id="IPR013762">
    <property type="entry name" value="Integrase-like_cat_sf"/>
</dbReference>
<sequence length="594" mass="67389">MAFLKENKRKTVTTSNINTDTVINISLRDKFIKDQDRSANFERLLYENCPAIPITDNYLNIKIDKPGFVYANRQSLVVRICNAIHSLDSTDRTKVNVFNETIRFLKMADEQKIKNAFCIDTISMYIKNLVSSYNKGSKGKTLSGRQNSIKALLKAMDYELYKKCESMFISFPADTQSVSPYTDDEVKELFSALQAIYICYAAHLENGTKPKAFPLYELKDLAGNHKYKNKTSTERTVSYKNSDTVWLSDLVRVAYFMTCFYTGANASSLLKLRLSDFSEDLFKGLNRKTYKLSTKKGRQSGRTNEIDVGFTKEARFFFESWISVSKKINNNKDGFLYPNPSVNNRSYMTDSSMSILNKTFVDLGLPALSSQRFRKTKASLIMRATESVFFVSQGLNNSVETAAKHYADGNPVTTEFSLASALYIREQTALGKPLDKAITESAFLYHDPLKESEAGKEFKKLTNGLRCGGAFKDKAIKVKEVLVKNGLAEHNDAVACHKFLECFGCKHHAIVAEVDDIWLLLSFNDVILESVTRPAINSRPSNLLNKVNNTIQVIIERMKIEHTAVYNEAYDKYLDGMHPLWQDTNDLELMLGIY</sequence>
<evidence type="ECO:0000256" key="1">
    <source>
        <dbReference type="ARBA" id="ARBA00023172"/>
    </source>
</evidence>
<dbReference type="GO" id="GO:0003677">
    <property type="term" value="F:DNA binding"/>
    <property type="evidence" value="ECO:0007669"/>
    <property type="project" value="InterPro"/>
</dbReference>
<keyword evidence="1" id="KW-0233">DNA recombination</keyword>
<comment type="caution">
    <text evidence="2">The sequence shown here is derived from an EMBL/GenBank/DDBJ whole genome shotgun (WGS) entry which is preliminary data.</text>
</comment>
<dbReference type="RefSeq" id="WP_116166721.1">
    <property type="nucleotide sequence ID" value="NZ_QHJS02000033.1"/>
</dbReference>
<protein>
    <submittedName>
        <fullName evidence="2">Site-specific integrase</fullName>
    </submittedName>
</protein>
<accession>A0AA93DRV2</accession>
<gene>
    <name evidence="2" type="ORF">DMB84_012195</name>
</gene>
<dbReference type="Proteomes" id="UP000256540">
    <property type="component" value="Unassembled WGS sequence"/>
</dbReference>
<dbReference type="GO" id="GO:0006310">
    <property type="term" value="P:DNA recombination"/>
    <property type="evidence" value="ECO:0007669"/>
    <property type="project" value="UniProtKB-KW"/>
</dbReference>
<evidence type="ECO:0000313" key="3">
    <source>
        <dbReference type="Proteomes" id="UP000256540"/>
    </source>
</evidence>
<evidence type="ECO:0000313" key="2">
    <source>
        <dbReference type="EMBL" id="RRO19078.1"/>
    </source>
</evidence>